<dbReference type="Gene3D" id="2.60.220.50">
    <property type="match status" value="1"/>
</dbReference>
<dbReference type="InterPro" id="IPR000152">
    <property type="entry name" value="EGF-type_Asp/Asn_hydroxyl_site"/>
</dbReference>
<dbReference type="GO" id="GO:0007166">
    <property type="term" value="P:cell surface receptor signaling pathway"/>
    <property type="evidence" value="ECO:0007669"/>
    <property type="project" value="InterPro"/>
</dbReference>
<evidence type="ECO:0000256" key="3">
    <source>
        <dbReference type="ARBA" id="ARBA00022536"/>
    </source>
</evidence>
<dbReference type="GO" id="GO:0005509">
    <property type="term" value="F:calcium ion binding"/>
    <property type="evidence" value="ECO:0007669"/>
    <property type="project" value="InterPro"/>
</dbReference>
<dbReference type="SUPFAM" id="SSF57196">
    <property type="entry name" value="EGF/Laminin"/>
    <property type="match status" value="2"/>
</dbReference>
<evidence type="ECO:0000259" key="14">
    <source>
        <dbReference type="PROSITE" id="PS50026"/>
    </source>
</evidence>
<feature type="non-terminal residue" evidence="17">
    <location>
        <position position="689"/>
    </location>
</feature>
<dbReference type="CDD" id="cd00054">
    <property type="entry name" value="EGF_CA"/>
    <property type="match status" value="1"/>
</dbReference>
<dbReference type="InterPro" id="IPR000742">
    <property type="entry name" value="EGF"/>
</dbReference>
<dbReference type="PROSITE" id="PS00010">
    <property type="entry name" value="ASX_HYDROXYL"/>
    <property type="match status" value="1"/>
</dbReference>
<name>A0A8T2NG29_9TELE</name>
<organism evidence="17 18">
    <name type="scientific">Albula glossodonta</name>
    <name type="common">roundjaw bonefish</name>
    <dbReference type="NCBI Taxonomy" id="121402"/>
    <lineage>
        <taxon>Eukaryota</taxon>
        <taxon>Metazoa</taxon>
        <taxon>Chordata</taxon>
        <taxon>Craniata</taxon>
        <taxon>Vertebrata</taxon>
        <taxon>Euteleostomi</taxon>
        <taxon>Actinopterygii</taxon>
        <taxon>Neopterygii</taxon>
        <taxon>Teleostei</taxon>
        <taxon>Albuliformes</taxon>
        <taxon>Albulidae</taxon>
        <taxon>Albula</taxon>
    </lineage>
</organism>
<dbReference type="PROSITE" id="PS50221">
    <property type="entry name" value="GAIN_B"/>
    <property type="match status" value="1"/>
</dbReference>
<evidence type="ECO:0000256" key="12">
    <source>
        <dbReference type="PROSITE-ProRule" id="PRU00076"/>
    </source>
</evidence>
<dbReference type="InterPro" id="IPR001740">
    <property type="entry name" value="GPCR_2_EMR1-like_rcpt"/>
</dbReference>
<evidence type="ECO:0000259" key="15">
    <source>
        <dbReference type="PROSITE" id="PS50221"/>
    </source>
</evidence>
<evidence type="ECO:0000256" key="1">
    <source>
        <dbReference type="ARBA" id="ARBA00004651"/>
    </source>
</evidence>
<evidence type="ECO:0000256" key="13">
    <source>
        <dbReference type="SAM" id="Phobius"/>
    </source>
</evidence>
<evidence type="ECO:0000256" key="8">
    <source>
        <dbReference type="ARBA" id="ARBA00023136"/>
    </source>
</evidence>
<evidence type="ECO:0000313" key="17">
    <source>
        <dbReference type="EMBL" id="KAG9337891.1"/>
    </source>
</evidence>
<dbReference type="OrthoDB" id="1100386at2759"/>
<evidence type="ECO:0000256" key="5">
    <source>
        <dbReference type="ARBA" id="ARBA00022729"/>
    </source>
</evidence>
<dbReference type="InterPro" id="IPR057244">
    <property type="entry name" value="GAIN_B"/>
</dbReference>
<dbReference type="PRINTS" id="PR01128">
    <property type="entry name" value="EMR1HORMONER"/>
</dbReference>
<dbReference type="FunFam" id="2.10.25.10:FF:000038">
    <property type="entry name" value="Fibrillin 2"/>
    <property type="match status" value="1"/>
</dbReference>
<evidence type="ECO:0000256" key="6">
    <source>
        <dbReference type="ARBA" id="ARBA00022737"/>
    </source>
</evidence>
<dbReference type="Pfam" id="PF00002">
    <property type="entry name" value="7tm_2"/>
    <property type="match status" value="1"/>
</dbReference>
<dbReference type="InterPro" id="IPR000203">
    <property type="entry name" value="GPS"/>
</dbReference>
<evidence type="ECO:0000256" key="7">
    <source>
        <dbReference type="ARBA" id="ARBA00022989"/>
    </source>
</evidence>
<evidence type="ECO:0000256" key="2">
    <source>
        <dbReference type="ARBA" id="ARBA00022475"/>
    </source>
</evidence>
<gene>
    <name evidence="17" type="ORF">JZ751_027543</name>
</gene>
<keyword evidence="7 13" id="KW-1133">Transmembrane helix</keyword>
<dbReference type="AlphaFoldDB" id="A0A8T2NG29"/>
<evidence type="ECO:0008006" key="19">
    <source>
        <dbReference type="Google" id="ProtNLM"/>
    </source>
</evidence>
<evidence type="ECO:0000256" key="10">
    <source>
        <dbReference type="ARBA" id="ARBA00023170"/>
    </source>
</evidence>
<feature type="transmembrane region" description="Helical" evidence="13">
    <location>
        <begin position="644"/>
        <end position="661"/>
    </location>
</feature>
<sequence length="689" mass="75043">PCTSHIVLSDPWRNLGFYSGYVLGLFQCDAHLAGQWVRFTGVGGDVLPEFCVPPYYCGSPTCAYMAFTHPKLGEGIKQGDAEYATKYIAQNGKCFTKSITGIQALACNGGYFVYSLPQLLCPATFAVHIDECMEDSTVCGPNATCTNTLGSFICTCYLGYHVDSGIPSMPNPCQEFALCVGDPIICGPNADCTSITETFQTCICYEGYQVTPTFTMPSQLNPCEDVDECLDAECGLNALCANTLGSHYCYCPDGYIPSAGILEFSGNDSCISLEEHLDSLTPPEGQMPEVFFLTELLQNLEDNNNISLSEKAATGIMNGTLSIMDKFPEEGMEDSAEAATIILKIIEKLTSSMVESTDAYSNITIKKPTMGYATSVLMSISGMEKLMSPRIVSSDNATELYSDIISATLPSTSNRELADPVNFTIIHKKYKISGGPVKCVYWDEKGKEKNWSVEGCTTTFSNGIHTVCSCTHLSTFALLLQIDDSGGTEDDTMLEMINLVLMAVGLAFLALAILTFLLCKWNPKINNTARLHLCICLFLAHLLFLVGVSRTENPVMCAVIAGILHFLFLSSFIWMLLETLQLFLLVRSLSKVQVIQKEGLKAMYLLLIGYGIPLVVVGVSAGVFSDGYGSSEACWLGKEKNFHWSFIGPVCAVLTPTLANMKSDISQSKDTRLIIFKIVAQFLILGCAW</sequence>
<evidence type="ECO:0000256" key="11">
    <source>
        <dbReference type="ARBA" id="ARBA00023180"/>
    </source>
</evidence>
<keyword evidence="4 13" id="KW-0812">Transmembrane</keyword>
<evidence type="ECO:0000256" key="4">
    <source>
        <dbReference type="ARBA" id="ARBA00022692"/>
    </source>
</evidence>
<keyword evidence="6" id="KW-0677">Repeat</keyword>
<reference evidence="17" key="1">
    <citation type="thesis" date="2021" institute="BYU ScholarsArchive" country="Provo, UT, USA">
        <title>Applications of and Algorithms for Genome Assembly and Genomic Analyses with an Emphasis on Marine Teleosts.</title>
        <authorList>
            <person name="Pickett B.D."/>
        </authorList>
    </citation>
    <scope>NUCLEOTIDE SEQUENCE</scope>
    <source>
        <strain evidence="17">HI-2016</strain>
    </source>
</reference>
<dbReference type="Pfam" id="PF07645">
    <property type="entry name" value="EGF_CA"/>
    <property type="match status" value="2"/>
</dbReference>
<dbReference type="PROSITE" id="PS50026">
    <property type="entry name" value="EGF_3"/>
    <property type="match status" value="2"/>
</dbReference>
<dbReference type="Proteomes" id="UP000824540">
    <property type="component" value="Unassembled WGS sequence"/>
</dbReference>
<dbReference type="Gene3D" id="1.20.1070.10">
    <property type="entry name" value="Rhodopsin 7-helix transmembrane proteins"/>
    <property type="match status" value="1"/>
</dbReference>
<dbReference type="InterPro" id="IPR046338">
    <property type="entry name" value="GAIN_dom_sf"/>
</dbReference>
<dbReference type="Pfam" id="PF01825">
    <property type="entry name" value="GPS"/>
    <property type="match status" value="1"/>
</dbReference>
<dbReference type="Gene3D" id="2.10.25.10">
    <property type="entry name" value="Laminin"/>
    <property type="match status" value="3"/>
</dbReference>
<dbReference type="InterPro" id="IPR049883">
    <property type="entry name" value="NOTCH1_EGF-like"/>
</dbReference>
<keyword evidence="10" id="KW-0675">Receptor</keyword>
<dbReference type="PANTHER" id="PTHR12011">
    <property type="entry name" value="ADHESION G-PROTEIN COUPLED RECEPTOR"/>
    <property type="match status" value="1"/>
</dbReference>
<feature type="transmembrane region" description="Helical" evidence="13">
    <location>
        <begin position="531"/>
        <end position="548"/>
    </location>
</feature>
<dbReference type="PROSITE" id="PS50261">
    <property type="entry name" value="G_PROTEIN_RECEP_F2_4"/>
    <property type="match status" value="1"/>
</dbReference>
<evidence type="ECO:0000259" key="16">
    <source>
        <dbReference type="PROSITE" id="PS50261"/>
    </source>
</evidence>
<keyword evidence="18" id="KW-1185">Reference proteome</keyword>
<keyword evidence="9" id="KW-1015">Disulfide bond</keyword>
<evidence type="ECO:0000256" key="9">
    <source>
        <dbReference type="ARBA" id="ARBA00023157"/>
    </source>
</evidence>
<dbReference type="GO" id="GO:0030855">
    <property type="term" value="P:epithelial cell differentiation"/>
    <property type="evidence" value="ECO:0007669"/>
    <property type="project" value="UniProtKB-ARBA"/>
</dbReference>
<dbReference type="PANTHER" id="PTHR12011:SF469">
    <property type="entry name" value="ADHESION G PROTEIN-COUPLED RECEPTOR E1-RELATED"/>
    <property type="match status" value="1"/>
</dbReference>
<comment type="caution">
    <text evidence="12">Lacks conserved residue(s) required for the propagation of feature annotation.</text>
</comment>
<dbReference type="InterPro" id="IPR000832">
    <property type="entry name" value="GPCR_2_secretin-like"/>
</dbReference>
<feature type="transmembrane region" description="Helical" evidence="13">
    <location>
        <begin position="499"/>
        <end position="519"/>
    </location>
</feature>
<accession>A0A8T2NG29</accession>
<comment type="caution">
    <text evidence="17">The sequence shown here is derived from an EMBL/GenBank/DDBJ whole genome shotgun (WGS) entry which is preliminary data.</text>
</comment>
<dbReference type="GO" id="GO:0004930">
    <property type="term" value="F:G protein-coupled receptor activity"/>
    <property type="evidence" value="ECO:0007669"/>
    <property type="project" value="InterPro"/>
</dbReference>
<feature type="domain" description="G-protein coupled receptors family 2 profile 2" evidence="16">
    <location>
        <begin position="494"/>
        <end position="654"/>
    </location>
</feature>
<keyword evidence="5" id="KW-0732">Signal</keyword>
<proteinExistence type="predicted"/>
<keyword evidence="8 13" id="KW-0472">Membrane</keyword>
<feature type="domain" description="EGF-like" evidence="14">
    <location>
        <begin position="128"/>
        <end position="166"/>
    </location>
</feature>
<keyword evidence="3 12" id="KW-0245">EGF-like domain</keyword>
<feature type="transmembrane region" description="Helical" evidence="13">
    <location>
        <begin position="560"/>
        <end position="584"/>
    </location>
</feature>
<feature type="domain" description="EGF-like" evidence="14">
    <location>
        <begin position="225"/>
        <end position="261"/>
    </location>
</feature>
<feature type="transmembrane region" description="Helical" evidence="13">
    <location>
        <begin position="604"/>
        <end position="624"/>
    </location>
</feature>
<feature type="non-terminal residue" evidence="17">
    <location>
        <position position="1"/>
    </location>
</feature>
<keyword evidence="2" id="KW-1003">Cell membrane</keyword>
<comment type="subcellular location">
    <subcellularLocation>
        <location evidence="1">Cell membrane</location>
        <topology evidence="1">Multi-pass membrane protein</topology>
    </subcellularLocation>
</comment>
<dbReference type="SMART" id="SM00303">
    <property type="entry name" value="GPS"/>
    <property type="match status" value="1"/>
</dbReference>
<dbReference type="InterPro" id="IPR017981">
    <property type="entry name" value="GPCR_2-like_7TM"/>
</dbReference>
<dbReference type="SMART" id="SM00181">
    <property type="entry name" value="EGF"/>
    <property type="match status" value="3"/>
</dbReference>
<dbReference type="SMART" id="SM00179">
    <property type="entry name" value="EGF_CA"/>
    <property type="match status" value="2"/>
</dbReference>
<keyword evidence="11" id="KW-0325">Glycoprotein</keyword>
<dbReference type="GO" id="GO:0005886">
    <property type="term" value="C:plasma membrane"/>
    <property type="evidence" value="ECO:0007669"/>
    <property type="project" value="UniProtKB-SubCell"/>
</dbReference>
<dbReference type="GO" id="GO:0007189">
    <property type="term" value="P:adenylate cyclase-activating G protein-coupled receptor signaling pathway"/>
    <property type="evidence" value="ECO:0007669"/>
    <property type="project" value="TreeGrafter"/>
</dbReference>
<dbReference type="InterPro" id="IPR001881">
    <property type="entry name" value="EGF-like_Ca-bd_dom"/>
</dbReference>
<dbReference type="EMBL" id="JAFBMS010000079">
    <property type="protein sequence ID" value="KAG9337891.1"/>
    <property type="molecule type" value="Genomic_DNA"/>
</dbReference>
<evidence type="ECO:0000313" key="18">
    <source>
        <dbReference type="Proteomes" id="UP000824540"/>
    </source>
</evidence>
<protein>
    <recommendedName>
        <fullName evidence="19">Adhesion G protein-coupled receptor E1</fullName>
    </recommendedName>
</protein>
<feature type="domain" description="GAIN-B" evidence="15">
    <location>
        <begin position="330"/>
        <end position="486"/>
    </location>
</feature>